<accession>A0A418IRE8</accession>
<keyword evidence="3" id="KW-1185">Reference proteome</keyword>
<evidence type="ECO:0000256" key="1">
    <source>
        <dbReference type="SAM" id="Phobius"/>
    </source>
</evidence>
<gene>
    <name evidence="2" type="ORF">BU097_02225</name>
</gene>
<evidence type="ECO:0000313" key="3">
    <source>
        <dbReference type="Proteomes" id="UP000285567"/>
    </source>
</evidence>
<organism evidence="2 3">
    <name type="scientific">Staphylococcus xylosus</name>
    <dbReference type="NCBI Taxonomy" id="1288"/>
    <lineage>
        <taxon>Bacteria</taxon>
        <taxon>Bacillati</taxon>
        <taxon>Bacillota</taxon>
        <taxon>Bacilli</taxon>
        <taxon>Bacillales</taxon>
        <taxon>Staphylococcaceae</taxon>
        <taxon>Staphylococcus</taxon>
    </lineage>
</organism>
<keyword evidence="1" id="KW-1133">Transmembrane helix</keyword>
<protein>
    <submittedName>
        <fullName evidence="2">Uncharacterized protein</fullName>
    </submittedName>
</protein>
<evidence type="ECO:0000313" key="2">
    <source>
        <dbReference type="EMBL" id="RIN12432.1"/>
    </source>
</evidence>
<keyword evidence="1" id="KW-0472">Membrane</keyword>
<dbReference type="EMBL" id="QXUL01000007">
    <property type="protein sequence ID" value="RIN12432.1"/>
    <property type="molecule type" value="Genomic_DNA"/>
</dbReference>
<sequence>MSMDYITRPEFEQHQKHMDTRFDAIEAKINLNNQILSKDIKEAVSSLKEEINDKKITTNRFWIGISIPAIISIIGILISILT</sequence>
<keyword evidence="1" id="KW-0812">Transmembrane</keyword>
<proteinExistence type="predicted"/>
<name>A0A418IRE8_STAXY</name>
<comment type="caution">
    <text evidence="2">The sequence shown here is derived from an EMBL/GenBank/DDBJ whole genome shotgun (WGS) entry which is preliminary data.</text>
</comment>
<dbReference type="AlphaFoldDB" id="A0A418IRE8"/>
<reference evidence="2 3" key="1">
    <citation type="journal article" date="2016" name="Front. Microbiol.">
        <title>Comprehensive Phylogenetic Analysis of Bovine Non-aureus Staphylococci Species Based on Whole-Genome Sequencing.</title>
        <authorList>
            <person name="Naushad S."/>
            <person name="Barkema H.W."/>
            <person name="Luby C."/>
            <person name="Condas L.A."/>
            <person name="Nobrega D.B."/>
            <person name="Carson D.A."/>
            <person name="De Buck J."/>
        </authorList>
    </citation>
    <scope>NUCLEOTIDE SEQUENCE [LARGE SCALE GENOMIC DNA]</scope>
    <source>
        <strain evidence="2 3">SNUC 102</strain>
    </source>
</reference>
<feature type="transmembrane region" description="Helical" evidence="1">
    <location>
        <begin position="61"/>
        <end position="81"/>
    </location>
</feature>
<dbReference type="OrthoDB" id="2411531at2"/>
<dbReference type="Proteomes" id="UP000285567">
    <property type="component" value="Unassembled WGS sequence"/>
</dbReference>